<accession>A0A642V6V9</accession>
<dbReference type="InterPro" id="IPR050180">
    <property type="entry name" value="RNR_Ribonuclease"/>
</dbReference>
<dbReference type="EMBL" id="SWFS01000317">
    <property type="protein sequence ID" value="KAA8910394.1"/>
    <property type="molecule type" value="Genomic_DNA"/>
</dbReference>
<dbReference type="GO" id="GO:0006402">
    <property type="term" value="P:mRNA catabolic process"/>
    <property type="evidence" value="ECO:0007669"/>
    <property type="project" value="TreeGrafter"/>
</dbReference>
<dbReference type="GO" id="GO:0000175">
    <property type="term" value="F:3'-5'-RNA exonuclease activity"/>
    <property type="evidence" value="ECO:0007669"/>
    <property type="project" value="TreeGrafter"/>
</dbReference>
<dbReference type="Proteomes" id="UP000761534">
    <property type="component" value="Unassembled WGS sequence"/>
</dbReference>
<dbReference type="InterPro" id="IPR012340">
    <property type="entry name" value="NA-bd_OB-fold"/>
</dbReference>
<dbReference type="GO" id="GO:0003723">
    <property type="term" value="F:RNA binding"/>
    <property type="evidence" value="ECO:0007669"/>
    <property type="project" value="InterPro"/>
</dbReference>
<dbReference type="SMART" id="SM00955">
    <property type="entry name" value="RNB"/>
    <property type="match status" value="1"/>
</dbReference>
<dbReference type="PANTHER" id="PTHR23355:SF9">
    <property type="entry name" value="DIS3-LIKE EXONUCLEASE 2"/>
    <property type="match status" value="1"/>
</dbReference>
<comment type="similarity">
    <text evidence="1">Belongs to the RNR ribonuclease family.</text>
</comment>
<dbReference type="PROSITE" id="PS01175">
    <property type="entry name" value="RIBONUCLEASE_II"/>
    <property type="match status" value="1"/>
</dbReference>
<protein>
    <recommendedName>
        <fullName evidence="2">RNB domain-containing protein</fullName>
    </recommendedName>
</protein>
<dbReference type="VEuPathDB" id="FungiDB:TRICI_004192"/>
<dbReference type="SUPFAM" id="SSF50249">
    <property type="entry name" value="Nucleic acid-binding proteins"/>
    <property type="match status" value="1"/>
</dbReference>
<dbReference type="InterPro" id="IPR001900">
    <property type="entry name" value="RNase_II/R"/>
</dbReference>
<evidence type="ECO:0000313" key="3">
    <source>
        <dbReference type="EMBL" id="KAA8910394.1"/>
    </source>
</evidence>
<dbReference type="PANTHER" id="PTHR23355">
    <property type="entry name" value="RIBONUCLEASE"/>
    <property type="match status" value="1"/>
</dbReference>
<dbReference type="AlphaFoldDB" id="A0A642V6V9"/>
<evidence type="ECO:0000256" key="1">
    <source>
        <dbReference type="RuleBase" id="RU003901"/>
    </source>
</evidence>
<dbReference type="Pfam" id="PF00773">
    <property type="entry name" value="RNB"/>
    <property type="match status" value="2"/>
</dbReference>
<feature type="domain" description="RNB" evidence="2">
    <location>
        <begin position="462"/>
        <end position="752"/>
    </location>
</feature>
<dbReference type="InterPro" id="IPR022966">
    <property type="entry name" value="RNase_II/R_CS"/>
</dbReference>
<dbReference type="GO" id="GO:0000932">
    <property type="term" value="C:P-body"/>
    <property type="evidence" value="ECO:0007669"/>
    <property type="project" value="TreeGrafter"/>
</dbReference>
<organism evidence="3 4">
    <name type="scientific">Trichomonascus ciferrii</name>
    <dbReference type="NCBI Taxonomy" id="44093"/>
    <lineage>
        <taxon>Eukaryota</taxon>
        <taxon>Fungi</taxon>
        <taxon>Dikarya</taxon>
        <taxon>Ascomycota</taxon>
        <taxon>Saccharomycotina</taxon>
        <taxon>Dipodascomycetes</taxon>
        <taxon>Dipodascales</taxon>
        <taxon>Trichomonascaceae</taxon>
        <taxon>Trichomonascus</taxon>
        <taxon>Trichomonascus ciferrii complex</taxon>
    </lineage>
</organism>
<evidence type="ECO:0000313" key="4">
    <source>
        <dbReference type="Proteomes" id="UP000761534"/>
    </source>
</evidence>
<proteinExistence type="inferred from homology"/>
<sequence>MLRRFGVLRRSGVVCRGYDTRPSVPNNIAKLVDARLENSGLKRTKCDARTLSKTKNENGKRPARSFNDIVNDMNARKLEEDEMVLAKRDRVRRLSFTVGTKKRTTYLDMTSGLKVGDLVQSQRNGISVIIGIPNGKSSGEEITICTISGTVKQVRKRDIALKLENFAPAELFEDATCDITSGNGQPMTVLKSDVRLAVCGPLREFYRDAHAQAPAVRKALEDILTHFSKPDKPLAIPFFELCRIVQYVTFMSSQNPEQCKDPNFYADLLAEDYPLPRSTSKLHETVSPKILYVTYLMIELVFNNRALLDINTVTVLSQRSVDMANSALRHIKRKEVVDKINDMMDSHMPVSELEHDQAGVSTMVEEVLTFLKRYALRDFNDLDSISHSAAISLLRHLGPFERDYITFETALAVQTQLKNLDEYHGPQIESERFAVITNEFNSTLHPASMIEKYPDSMEAIRSKDSAERSIYCIDASDAEEIDDGISIIRDENTGKWKLGVHIADPASALMAGDGELNRILNRAYRLCSTAYMPQESVPMLPSEFKQAFGLIKDTAAPRRCLSFEFDYDPQRGEIDEESIQVKPHLVNNIVSLTYYQVDQMLKEPRTSSPRHADLHDLHSVGGCFREFRRMNGALDIDIQSYSARVQEDCDDVELIENKLLESSKVVSEMMIMANYLTAGFTRNNAIPNIYRSQILNYTKAAPSAARMKMATLSAVPFAHESLGLKYYTNVTSPLRRFQDLIGHWQLEAYLSNNKYTLLDRTQMFTMATWLHSNQSTINQAERQSNAYWKLRKIDSLPRDPEPLFDCILIRNIPRIDGSQMAYCTSWGMDAVVHGLPNDIATNDTFQCSLRSVHPTQYKLELQFQSKN</sequence>
<gene>
    <name evidence="3" type="ORF">TRICI_004192</name>
</gene>
<evidence type="ECO:0000259" key="2">
    <source>
        <dbReference type="SMART" id="SM00955"/>
    </source>
</evidence>
<dbReference type="OrthoDB" id="2285229at2759"/>
<keyword evidence="4" id="KW-1185">Reference proteome</keyword>
<comment type="caution">
    <text evidence="3">The sequence shown here is derived from an EMBL/GenBank/DDBJ whole genome shotgun (WGS) entry which is preliminary data.</text>
</comment>
<reference evidence="3" key="1">
    <citation type="journal article" date="2019" name="G3 (Bethesda)">
        <title>Genome Assemblies of Two Rare Opportunistic Yeast Pathogens: Diutina rugosa (syn. Candida rugosa) and Trichomonascus ciferrii (syn. Candida ciferrii).</title>
        <authorList>
            <person name="Mixao V."/>
            <person name="Saus E."/>
            <person name="Hansen A.P."/>
            <person name="Lass-Florl C."/>
            <person name="Gabaldon T."/>
        </authorList>
    </citation>
    <scope>NUCLEOTIDE SEQUENCE</scope>
    <source>
        <strain evidence="3">CBS 4856</strain>
    </source>
</reference>
<name>A0A642V6V9_9ASCO</name>